<evidence type="ECO:0000313" key="2">
    <source>
        <dbReference type="Proteomes" id="UP000287651"/>
    </source>
</evidence>
<sequence length="56" mass="6132">VARRCVSPVGRNARYGGLLFGFVRQPSASREPGGGSIANDGSHTRRWLFMEPITWG</sequence>
<protein>
    <submittedName>
        <fullName evidence="1">Uncharacterized protein</fullName>
    </submittedName>
</protein>
<dbReference type="EMBL" id="AMZH03003527">
    <property type="protein sequence ID" value="RRT72047.1"/>
    <property type="molecule type" value="Genomic_DNA"/>
</dbReference>
<organism evidence="1 2">
    <name type="scientific">Ensete ventricosum</name>
    <name type="common">Abyssinian banana</name>
    <name type="synonym">Musa ensete</name>
    <dbReference type="NCBI Taxonomy" id="4639"/>
    <lineage>
        <taxon>Eukaryota</taxon>
        <taxon>Viridiplantae</taxon>
        <taxon>Streptophyta</taxon>
        <taxon>Embryophyta</taxon>
        <taxon>Tracheophyta</taxon>
        <taxon>Spermatophyta</taxon>
        <taxon>Magnoliopsida</taxon>
        <taxon>Liliopsida</taxon>
        <taxon>Zingiberales</taxon>
        <taxon>Musaceae</taxon>
        <taxon>Ensete</taxon>
    </lineage>
</organism>
<comment type="caution">
    <text evidence="1">The sequence shown here is derived from an EMBL/GenBank/DDBJ whole genome shotgun (WGS) entry which is preliminary data.</text>
</comment>
<reference evidence="1 2" key="1">
    <citation type="journal article" date="2014" name="Agronomy (Basel)">
        <title>A Draft Genome Sequence for Ensete ventricosum, the Drought-Tolerant Tree Against Hunger.</title>
        <authorList>
            <person name="Harrison J."/>
            <person name="Moore K.A."/>
            <person name="Paszkiewicz K."/>
            <person name="Jones T."/>
            <person name="Grant M."/>
            <person name="Ambacheew D."/>
            <person name="Muzemil S."/>
            <person name="Studholme D.J."/>
        </authorList>
    </citation>
    <scope>NUCLEOTIDE SEQUENCE [LARGE SCALE GENOMIC DNA]</scope>
</reference>
<proteinExistence type="predicted"/>
<dbReference type="Proteomes" id="UP000287651">
    <property type="component" value="Unassembled WGS sequence"/>
</dbReference>
<evidence type="ECO:0000313" key="1">
    <source>
        <dbReference type="EMBL" id="RRT72047.1"/>
    </source>
</evidence>
<accession>A0A427A722</accession>
<feature type="non-terminal residue" evidence="1">
    <location>
        <position position="1"/>
    </location>
</feature>
<dbReference type="AlphaFoldDB" id="A0A427A722"/>
<name>A0A427A722_ENSVE</name>
<gene>
    <name evidence="1" type="ORF">B296_00019745</name>
</gene>